<dbReference type="PANTHER" id="PTHR30429">
    <property type="entry name" value="D-METHIONINE-BINDING LIPOPROTEIN METQ"/>
    <property type="match status" value="1"/>
</dbReference>
<evidence type="ECO:0000256" key="4">
    <source>
        <dbReference type="ARBA" id="ARBA00023139"/>
    </source>
</evidence>
<keyword evidence="4" id="KW-0564">Palmitate</keyword>
<dbReference type="OrthoDB" id="9812878at2"/>
<dbReference type="Gene3D" id="3.40.190.10">
    <property type="entry name" value="Periplasmic binding protein-like II"/>
    <property type="match status" value="2"/>
</dbReference>
<dbReference type="InterPro" id="IPR004872">
    <property type="entry name" value="Lipoprotein_NlpA"/>
</dbReference>
<feature type="transmembrane region" description="Helical" evidence="7">
    <location>
        <begin position="9"/>
        <end position="27"/>
    </location>
</feature>
<dbReference type="EMBL" id="FOTJ01000003">
    <property type="protein sequence ID" value="SFL25348.1"/>
    <property type="molecule type" value="Genomic_DNA"/>
</dbReference>
<evidence type="ECO:0000256" key="1">
    <source>
        <dbReference type="ARBA" id="ARBA00004635"/>
    </source>
</evidence>
<proteinExistence type="inferred from homology"/>
<dbReference type="GO" id="GO:0016020">
    <property type="term" value="C:membrane"/>
    <property type="evidence" value="ECO:0007669"/>
    <property type="project" value="UniProtKB-SubCell"/>
</dbReference>
<accession>A0A1I4G5H1</accession>
<evidence type="ECO:0000313" key="9">
    <source>
        <dbReference type="Proteomes" id="UP000181969"/>
    </source>
</evidence>
<keyword evidence="3 7" id="KW-0472">Membrane</keyword>
<evidence type="ECO:0000256" key="3">
    <source>
        <dbReference type="ARBA" id="ARBA00023136"/>
    </source>
</evidence>
<evidence type="ECO:0000256" key="5">
    <source>
        <dbReference type="ARBA" id="ARBA00023288"/>
    </source>
</evidence>
<evidence type="ECO:0000313" key="8">
    <source>
        <dbReference type="EMBL" id="SFL25348.1"/>
    </source>
</evidence>
<evidence type="ECO:0000256" key="7">
    <source>
        <dbReference type="SAM" id="Phobius"/>
    </source>
</evidence>
<protein>
    <recommendedName>
        <fullName evidence="6">Lipoprotein</fullName>
    </recommendedName>
</protein>
<reference evidence="8 9" key="1">
    <citation type="submission" date="2016-10" db="EMBL/GenBank/DDBJ databases">
        <authorList>
            <person name="de Groot N.N."/>
        </authorList>
    </citation>
    <scope>NUCLEOTIDE SEQUENCE [LARGE SCALE GENOMIC DNA]</scope>
    <source>
        <strain evidence="8 9">M79</strain>
    </source>
</reference>
<comment type="similarity">
    <text evidence="6">Belongs to the nlpA lipoprotein family.</text>
</comment>
<evidence type="ECO:0000256" key="2">
    <source>
        <dbReference type="ARBA" id="ARBA00022729"/>
    </source>
</evidence>
<dbReference type="AlphaFoldDB" id="A0A1I4G5H1"/>
<evidence type="ECO:0000256" key="6">
    <source>
        <dbReference type="PIRNR" id="PIRNR002854"/>
    </source>
</evidence>
<keyword evidence="7" id="KW-1133">Transmembrane helix</keyword>
<dbReference type="PIRSF" id="PIRSF002854">
    <property type="entry name" value="MetQ"/>
    <property type="match status" value="1"/>
</dbReference>
<keyword evidence="2" id="KW-0732">Signal</keyword>
<name>A0A1I4G5H1_9LACT</name>
<dbReference type="Pfam" id="PF03180">
    <property type="entry name" value="Lipoprotein_9"/>
    <property type="match status" value="1"/>
</dbReference>
<sequence length="283" mass="31370">MKKKTRNKIIAVVALVVVVLIGYFSFFKKDVAEDKTVKVGIMSGSKESTEIWDAVAKTAKNEYGINLKFVRFTDYNQPNTALVNGDVDINAFQHYAFLKEWNEANNADLQPIGDILVSPIRLYSKKHTDVKDIPNKGTIAVPNDTSNESRALYVLESAGLIKLDTKAGALATVKDVTENLKDLTIKELDGSQTASALSSVDAAVVNNDFSVPAGLTNKEVIATEPLNENSKQWINIIVARKDDKDNQLYKDVVKAYQTKETEELFAKLYPEKGTIPAWNLKLK</sequence>
<dbReference type="Proteomes" id="UP000181969">
    <property type="component" value="Unassembled WGS sequence"/>
</dbReference>
<organism evidence="8 9">
    <name type="scientific">Lactococcus garvieae</name>
    <dbReference type="NCBI Taxonomy" id="1363"/>
    <lineage>
        <taxon>Bacteria</taxon>
        <taxon>Bacillati</taxon>
        <taxon>Bacillota</taxon>
        <taxon>Bacilli</taxon>
        <taxon>Lactobacillales</taxon>
        <taxon>Streptococcaceae</taxon>
        <taxon>Lactococcus</taxon>
    </lineage>
</organism>
<keyword evidence="7" id="KW-0812">Transmembrane</keyword>
<comment type="subcellular location">
    <subcellularLocation>
        <location evidence="1">Membrane</location>
        <topology evidence="1">Lipid-anchor</topology>
    </subcellularLocation>
</comment>
<dbReference type="PANTHER" id="PTHR30429:SF0">
    <property type="entry name" value="METHIONINE-BINDING LIPOPROTEIN METQ"/>
    <property type="match status" value="1"/>
</dbReference>
<gene>
    <name evidence="8" type="ORF">SAMN05216438_10380</name>
</gene>
<dbReference type="RefSeq" id="WP_074750744.1">
    <property type="nucleotide sequence ID" value="NZ_FOTJ01000003.1"/>
</dbReference>
<keyword evidence="5 6" id="KW-0449">Lipoprotein</keyword>
<dbReference type="SUPFAM" id="SSF53850">
    <property type="entry name" value="Periplasmic binding protein-like II"/>
    <property type="match status" value="1"/>
</dbReference>